<protein>
    <recommendedName>
        <fullName evidence="4">Transmembrane protein</fullName>
    </recommendedName>
</protein>
<sequence length="229" mass="24488">MSWRDNWLMFLPPVWRIVPPMLLAALGGTVLIWLHEEAPGSFGANLAPLVWCALGAGLLVRPAQPLMVSAVAMGMTALALRGVWDTVTTVDGASWNVGTSVRTALWGVLPFLALPAAVGEALQTRPVLSRRLYFGAVSLFFLEQGTHRALGSSGRPAEALAFLMVSLVALFAAFVAERTLLEARSGDPLPDEPVVVTARQVRYLDEPTPARDEVPANPTTGSPMGTQFS</sequence>
<dbReference type="AlphaFoldDB" id="A0A6J4H4T1"/>
<evidence type="ECO:0000256" key="1">
    <source>
        <dbReference type="SAM" id="MobiDB-lite"/>
    </source>
</evidence>
<evidence type="ECO:0000256" key="2">
    <source>
        <dbReference type="SAM" id="Phobius"/>
    </source>
</evidence>
<keyword evidence="2" id="KW-0472">Membrane</keyword>
<name>A0A6J4H4T1_9BACT</name>
<dbReference type="EMBL" id="CADCTO010000023">
    <property type="protein sequence ID" value="CAA9215008.1"/>
    <property type="molecule type" value="Genomic_DNA"/>
</dbReference>
<keyword evidence="2" id="KW-1133">Transmembrane helix</keyword>
<feature type="transmembrane region" description="Helical" evidence="2">
    <location>
        <begin position="14"/>
        <end position="34"/>
    </location>
</feature>
<organism evidence="3">
    <name type="scientific">uncultured Armatimonadetes bacterium</name>
    <dbReference type="NCBI Taxonomy" id="157466"/>
    <lineage>
        <taxon>Bacteria</taxon>
        <taxon>Bacillati</taxon>
        <taxon>Armatimonadota</taxon>
        <taxon>environmental samples</taxon>
    </lineage>
</organism>
<gene>
    <name evidence="3" type="ORF">AVDCRST_MAG63-356</name>
</gene>
<feature type="compositionally biased region" description="Polar residues" evidence="1">
    <location>
        <begin position="217"/>
        <end position="229"/>
    </location>
</feature>
<proteinExistence type="predicted"/>
<evidence type="ECO:0000313" key="3">
    <source>
        <dbReference type="EMBL" id="CAA9215008.1"/>
    </source>
</evidence>
<feature type="transmembrane region" description="Helical" evidence="2">
    <location>
        <begin position="40"/>
        <end position="59"/>
    </location>
</feature>
<evidence type="ECO:0008006" key="4">
    <source>
        <dbReference type="Google" id="ProtNLM"/>
    </source>
</evidence>
<accession>A0A6J4H4T1</accession>
<feature type="transmembrane region" description="Helical" evidence="2">
    <location>
        <begin position="157"/>
        <end position="176"/>
    </location>
</feature>
<keyword evidence="2" id="KW-0812">Transmembrane</keyword>
<feature type="region of interest" description="Disordered" evidence="1">
    <location>
        <begin position="205"/>
        <end position="229"/>
    </location>
</feature>
<feature type="transmembrane region" description="Helical" evidence="2">
    <location>
        <begin position="66"/>
        <end position="84"/>
    </location>
</feature>
<feature type="compositionally biased region" description="Basic and acidic residues" evidence="1">
    <location>
        <begin position="205"/>
        <end position="214"/>
    </location>
</feature>
<feature type="transmembrane region" description="Helical" evidence="2">
    <location>
        <begin position="104"/>
        <end position="122"/>
    </location>
</feature>
<reference evidence="3" key="1">
    <citation type="submission" date="2020-02" db="EMBL/GenBank/DDBJ databases">
        <authorList>
            <person name="Meier V. D."/>
        </authorList>
    </citation>
    <scope>NUCLEOTIDE SEQUENCE</scope>
    <source>
        <strain evidence="3">AVDCRST_MAG63</strain>
    </source>
</reference>